<dbReference type="GO" id="GO:0009306">
    <property type="term" value="P:protein secretion"/>
    <property type="evidence" value="ECO:0007669"/>
    <property type="project" value="InterPro"/>
</dbReference>
<dbReference type="Proteomes" id="UP000254978">
    <property type="component" value="Unassembled WGS sequence"/>
</dbReference>
<dbReference type="OrthoDB" id="4625564at2"/>
<feature type="compositionally biased region" description="Basic and acidic residues" evidence="1">
    <location>
        <begin position="86"/>
        <end position="105"/>
    </location>
</feature>
<dbReference type="EMBL" id="UGQT01000001">
    <property type="protein sequence ID" value="STZ59529.1"/>
    <property type="molecule type" value="Genomic_DNA"/>
</dbReference>
<reference evidence="2 3" key="1">
    <citation type="submission" date="2018-06" db="EMBL/GenBank/DDBJ databases">
        <authorList>
            <consortium name="Pathogen Informatics"/>
            <person name="Doyle S."/>
        </authorList>
    </citation>
    <scope>NUCLEOTIDE SEQUENCE [LARGE SCALE GENOMIC DNA]</scope>
    <source>
        <strain evidence="2 3">NCTC10821</strain>
    </source>
</reference>
<feature type="region of interest" description="Disordered" evidence="1">
    <location>
        <begin position="75"/>
        <end position="105"/>
    </location>
</feature>
<evidence type="ECO:0000313" key="3">
    <source>
        <dbReference type="Proteomes" id="UP000254978"/>
    </source>
</evidence>
<name>A0A378TFL1_9MYCO</name>
<dbReference type="AlphaFoldDB" id="A0A378TFL1"/>
<keyword evidence="3" id="KW-1185">Reference proteome</keyword>
<evidence type="ECO:0000313" key="2">
    <source>
        <dbReference type="EMBL" id="STZ59529.1"/>
    </source>
</evidence>
<dbReference type="InterPro" id="IPR022536">
    <property type="entry name" value="EspC"/>
</dbReference>
<evidence type="ECO:0000256" key="1">
    <source>
        <dbReference type="SAM" id="MobiDB-lite"/>
    </source>
</evidence>
<accession>A0A378TFL1</accession>
<protein>
    <submittedName>
        <fullName evidence="2">Protein of uncharacterized function (DUF2580)</fullName>
    </submittedName>
</protein>
<gene>
    <name evidence="2" type="ORF">NCTC10821_03062</name>
</gene>
<dbReference type="Pfam" id="PF10824">
    <property type="entry name" value="T7SS_ESX_EspC"/>
    <property type="match status" value="1"/>
</dbReference>
<organism evidence="2 3">
    <name type="scientific">Mycolicibacterium tokaiense</name>
    <dbReference type="NCBI Taxonomy" id="39695"/>
    <lineage>
        <taxon>Bacteria</taxon>
        <taxon>Bacillati</taxon>
        <taxon>Actinomycetota</taxon>
        <taxon>Actinomycetes</taxon>
        <taxon>Mycobacteriales</taxon>
        <taxon>Mycobacteriaceae</taxon>
        <taxon>Mycolicibacterium</taxon>
    </lineage>
</organism>
<sequence>MDDNIVIDPENLREAARRHSEAAEYLRTVPGTHDAIQESLDSLGPIFAELRDAARELLEQRRLCYDGQADEHAEMADNLAQSATMWEEHEADSATRMRGLLDEDR</sequence>
<proteinExistence type="predicted"/>
<dbReference type="RefSeq" id="WP_068914379.1">
    <property type="nucleotide sequence ID" value="NZ_AP022600.1"/>
</dbReference>